<dbReference type="AlphaFoldDB" id="A0A6P1Y1S1"/>
<gene>
    <name evidence="1" type="ORF">GWP43_06920</name>
</gene>
<dbReference type="Gene3D" id="3.40.50.300">
    <property type="entry name" value="P-loop containing nucleotide triphosphate hydrolases"/>
    <property type="match status" value="1"/>
</dbReference>
<evidence type="ECO:0008006" key="3">
    <source>
        <dbReference type="Google" id="ProtNLM"/>
    </source>
</evidence>
<accession>A0A6P1Y1S1</accession>
<dbReference type="KEGG" id="trz:GWP43_06920"/>
<organism evidence="1 2">
    <name type="scientific">Treponema vincentii</name>
    <dbReference type="NCBI Taxonomy" id="69710"/>
    <lineage>
        <taxon>Bacteria</taxon>
        <taxon>Pseudomonadati</taxon>
        <taxon>Spirochaetota</taxon>
        <taxon>Spirochaetia</taxon>
        <taxon>Spirochaetales</taxon>
        <taxon>Treponemataceae</taxon>
        <taxon>Treponema</taxon>
    </lineage>
</organism>
<dbReference type="RefSeq" id="WP_162663549.1">
    <property type="nucleotide sequence ID" value="NZ_CP048020.1"/>
</dbReference>
<evidence type="ECO:0000313" key="1">
    <source>
        <dbReference type="EMBL" id="QHX43220.1"/>
    </source>
</evidence>
<name>A0A6P1Y1S1_9SPIR</name>
<proteinExistence type="predicted"/>
<sequence>MFENVLGQPVIQLLSDESQHGNVPPALLFAGPEASGKLTAALETARILSCATDGSWTCTCESCKRHKDLSASDLLILGTRDTVLETKAAARALCTTKTAAARYLFIRAIRKLTSRFDSRLWETDEPRFVKAAPILADIEEALSDLISQYDNMENLSGEEDKKLEKQTIKIADFCQKLQEDCMYDTLPVNQVRKASAWVRLMPVGKKKVLIVENADKMQESARNAFLKILEEPPEYAVFILTTTRRAAVIPTILSRVRTYPFIEREAKHQQAVIERVFRDTHFCVALSPSQPVRIVSYLQSFLPVVPEYFREAAAAFWEYCLNRGEQQKRQFTVLIQKLTAYRSEHPSTYEPSITVILKLLNNCKPRRIYMLFLEAAIAFLQESIHTGTCTPQELEQYAAVSRFIHTAMQSVDIFNGAPQAALETLSEQIAFA</sequence>
<evidence type="ECO:0000313" key="2">
    <source>
        <dbReference type="Proteomes" id="UP000464374"/>
    </source>
</evidence>
<dbReference type="EMBL" id="CP048020">
    <property type="protein sequence ID" value="QHX43220.1"/>
    <property type="molecule type" value="Genomic_DNA"/>
</dbReference>
<dbReference type="PANTHER" id="PTHR11669">
    <property type="entry name" value="REPLICATION FACTOR C / DNA POLYMERASE III GAMMA-TAU SUBUNIT"/>
    <property type="match status" value="1"/>
</dbReference>
<dbReference type="PANTHER" id="PTHR11669:SF8">
    <property type="entry name" value="DNA POLYMERASE III SUBUNIT DELTA"/>
    <property type="match status" value="1"/>
</dbReference>
<dbReference type="SUPFAM" id="SSF52540">
    <property type="entry name" value="P-loop containing nucleoside triphosphate hydrolases"/>
    <property type="match status" value="1"/>
</dbReference>
<dbReference type="GO" id="GO:0006261">
    <property type="term" value="P:DNA-templated DNA replication"/>
    <property type="evidence" value="ECO:0007669"/>
    <property type="project" value="TreeGrafter"/>
</dbReference>
<dbReference type="Pfam" id="PF13177">
    <property type="entry name" value="DNA_pol3_delta2"/>
    <property type="match status" value="2"/>
</dbReference>
<dbReference type="Proteomes" id="UP000464374">
    <property type="component" value="Chromosome"/>
</dbReference>
<protein>
    <recommendedName>
        <fullName evidence="3">DNA polymerase III</fullName>
    </recommendedName>
</protein>
<dbReference type="InterPro" id="IPR050238">
    <property type="entry name" value="DNA_Rep/Repair_Clamp_Loader"/>
</dbReference>
<reference evidence="1 2" key="1">
    <citation type="submission" date="2020-01" db="EMBL/GenBank/DDBJ databases">
        <title>Complete genome sequence of a human oral phylogroup 1 Treponema sp. strain ATCC 700766, originally isolated from periodontitis dental plaque.</title>
        <authorList>
            <person name="Chan Y."/>
            <person name="Huo Y.-B."/>
            <person name="Yu X.-L."/>
            <person name="Zeng H."/>
            <person name="Leung W.-K."/>
            <person name="Watt R.M."/>
        </authorList>
    </citation>
    <scope>NUCLEOTIDE SEQUENCE [LARGE SCALE GENOMIC DNA]</scope>
    <source>
        <strain evidence="1 2">OMZ 804</strain>
    </source>
</reference>
<dbReference type="InterPro" id="IPR027417">
    <property type="entry name" value="P-loop_NTPase"/>
</dbReference>